<dbReference type="PANTHER" id="PTHR43222">
    <property type="entry name" value="NUDIX HYDROLASE 23"/>
    <property type="match status" value="1"/>
</dbReference>
<dbReference type="PROSITE" id="PS51462">
    <property type="entry name" value="NUDIX"/>
    <property type="match status" value="1"/>
</dbReference>
<organism evidence="3 4">
    <name type="scientific">Pseudonocardia thermophila</name>
    <dbReference type="NCBI Taxonomy" id="1848"/>
    <lineage>
        <taxon>Bacteria</taxon>
        <taxon>Bacillati</taxon>
        <taxon>Actinomycetota</taxon>
        <taxon>Actinomycetes</taxon>
        <taxon>Pseudonocardiales</taxon>
        <taxon>Pseudonocardiaceae</taxon>
        <taxon>Pseudonocardia</taxon>
    </lineage>
</organism>
<dbReference type="STRING" id="1848.SAMN05443637_12340"/>
<dbReference type="InterPro" id="IPR015797">
    <property type="entry name" value="NUDIX_hydrolase-like_dom_sf"/>
</dbReference>
<dbReference type="Proteomes" id="UP000184363">
    <property type="component" value="Unassembled WGS sequence"/>
</dbReference>
<dbReference type="PANTHER" id="PTHR43222:SF12">
    <property type="entry name" value="NUDIX HYDROLASE"/>
    <property type="match status" value="1"/>
</dbReference>
<dbReference type="OrthoDB" id="9814308at2"/>
<gene>
    <name evidence="3" type="ORF">SAMN05443637_12340</name>
</gene>
<name>A0A1M6ZC43_PSETH</name>
<dbReference type="InterPro" id="IPR020084">
    <property type="entry name" value="NUDIX_hydrolase_CS"/>
</dbReference>
<evidence type="ECO:0000313" key="4">
    <source>
        <dbReference type="Proteomes" id="UP000184363"/>
    </source>
</evidence>
<keyword evidence="4" id="KW-1185">Reference proteome</keyword>
<protein>
    <submittedName>
        <fullName evidence="3">ADP-ribose pyrophosphatase YjhB, NUDIX family</fullName>
    </submittedName>
</protein>
<keyword evidence="1" id="KW-0378">Hydrolase</keyword>
<dbReference type="Pfam" id="PF00293">
    <property type="entry name" value="NUDIX"/>
    <property type="match status" value="1"/>
</dbReference>
<reference evidence="3 4" key="1">
    <citation type="submission" date="2016-11" db="EMBL/GenBank/DDBJ databases">
        <authorList>
            <person name="Jaros S."/>
            <person name="Januszkiewicz K."/>
            <person name="Wedrychowicz H."/>
        </authorList>
    </citation>
    <scope>NUCLEOTIDE SEQUENCE [LARGE SCALE GENOMIC DNA]</scope>
    <source>
        <strain evidence="3 4">DSM 43832</strain>
    </source>
</reference>
<dbReference type="RefSeq" id="WP_073459791.1">
    <property type="nucleotide sequence ID" value="NZ_CALGVN010000020.1"/>
</dbReference>
<evidence type="ECO:0000313" key="3">
    <source>
        <dbReference type="EMBL" id="SHL28086.1"/>
    </source>
</evidence>
<dbReference type="GO" id="GO:0016787">
    <property type="term" value="F:hydrolase activity"/>
    <property type="evidence" value="ECO:0007669"/>
    <property type="project" value="UniProtKB-KW"/>
</dbReference>
<evidence type="ECO:0000256" key="1">
    <source>
        <dbReference type="ARBA" id="ARBA00022801"/>
    </source>
</evidence>
<dbReference type="EMBL" id="FRAP01000023">
    <property type="protein sequence ID" value="SHL28086.1"/>
    <property type="molecule type" value="Genomic_DNA"/>
</dbReference>
<dbReference type="AlphaFoldDB" id="A0A1M6ZC43"/>
<proteinExistence type="predicted"/>
<feature type="domain" description="Nudix hydrolase" evidence="2">
    <location>
        <begin position="28"/>
        <end position="161"/>
    </location>
</feature>
<dbReference type="PROSITE" id="PS00893">
    <property type="entry name" value="NUDIX_BOX"/>
    <property type="match status" value="1"/>
</dbReference>
<dbReference type="Gene3D" id="3.90.79.10">
    <property type="entry name" value="Nucleoside Triphosphate Pyrophosphohydrolase"/>
    <property type="match status" value="1"/>
</dbReference>
<evidence type="ECO:0000259" key="2">
    <source>
        <dbReference type="PROSITE" id="PS51462"/>
    </source>
</evidence>
<accession>A0A1M6ZC43</accession>
<dbReference type="SUPFAM" id="SSF55811">
    <property type="entry name" value="Nudix"/>
    <property type="match status" value="1"/>
</dbReference>
<sequence length="173" mass="18071">MHCVHCGTAFPQPLTSPRTCVACGRTTWDNPVPVVVVLVPVPGPGLLVVRRGIDPGCGRLALPGGFLEAHETWQEGAVREVREETGVELDPATLKPAAFASTTPRPDRVLLFAEAPAVAELPPFTPDAETAERGVVLGPGGLADEFAFDLHAAAAARFFAARGVTGPSSFRPG</sequence>
<dbReference type="InterPro" id="IPR000086">
    <property type="entry name" value="NUDIX_hydrolase_dom"/>
</dbReference>